<evidence type="ECO:0000313" key="2">
    <source>
        <dbReference type="EMBL" id="MUN40396.1"/>
    </source>
</evidence>
<dbReference type="RefSeq" id="WP_156219540.1">
    <property type="nucleotide sequence ID" value="NZ_WOFH01000011.1"/>
</dbReference>
<proteinExistence type="predicted"/>
<organism evidence="2 3">
    <name type="scientific">Actinomadura litoris</name>
    <dbReference type="NCBI Taxonomy" id="2678616"/>
    <lineage>
        <taxon>Bacteria</taxon>
        <taxon>Bacillati</taxon>
        <taxon>Actinomycetota</taxon>
        <taxon>Actinomycetes</taxon>
        <taxon>Streptosporangiales</taxon>
        <taxon>Thermomonosporaceae</taxon>
        <taxon>Actinomadura</taxon>
    </lineage>
</organism>
<protein>
    <submittedName>
        <fullName evidence="2">Uncharacterized protein</fullName>
    </submittedName>
</protein>
<dbReference type="Proteomes" id="UP000432015">
    <property type="component" value="Unassembled WGS sequence"/>
</dbReference>
<evidence type="ECO:0000313" key="3">
    <source>
        <dbReference type="Proteomes" id="UP000432015"/>
    </source>
</evidence>
<dbReference type="EMBL" id="WOFH01000011">
    <property type="protein sequence ID" value="MUN40396.1"/>
    <property type="molecule type" value="Genomic_DNA"/>
</dbReference>
<sequence>MTADGWLGPDACGVKLAEFEHMTEDMSRAAPALRRLADDLWQALHGAGVSTAPAMEIKRIAAWTEDAATDLRRRNLLARDLDRQHLAFTVCRADGTYLRLPDRYTDQVGYAAGRREADLFRRAASGDAAARTELRRLQPSDITPLFAKGLLEALGPEELLKLPMALSLKLSGDITQHRSGTDADAADTRAILALLGRAVALGTDSRGKGYLGEDYLLALRRAGRTTFPPRSTLPNGVAGYQSLATLIGSTDTRFSFHFVNVVGNDMIAYDSGVRKRLGQLPLTDLATRYRLGNALDPSTTKVKADDRKTDFLSPLLTAAAASGAEAAQALLTREWNGPQQLGAVPGIKVTNLEYLLHDRRAVWGESDHGAALGKTIEAAATGQDPESSRLAFEIAKLLADDARPNYPVKDGKVTVGDKSPLAALRSGDLADAIARPHHYDELSGLRPGMAKVLVAHLDRLHDLVRLANYDERPGSTGLTGDDLDYLLLDITRDARAYETLIMGQLAHSKITIDRTVARDGDLTNAVVGEGRMFGHLLEARHQSVGAEEARLAEDLERMRKYVGYGVGLVPLGTDMVASKSPLGGKAYAAASAKATTQMTNWLAKRLADKAEPAIVAPTTETENLERLLNQMITSSLVSHGRLDGPGVAGNSFATEGEPPKVRPIEELNPDETERLLRWADDKKGLSDLSDAMMNSVFNGAIKTAGHYRDKDGHNVGPSIER</sequence>
<comment type="caution">
    <text evidence="2">The sequence shown here is derived from an EMBL/GenBank/DDBJ whole genome shotgun (WGS) entry which is preliminary data.</text>
</comment>
<keyword evidence="3" id="KW-1185">Reference proteome</keyword>
<name>A0A7K1L860_9ACTN</name>
<feature type="region of interest" description="Disordered" evidence="1">
    <location>
        <begin position="643"/>
        <end position="664"/>
    </location>
</feature>
<dbReference type="AlphaFoldDB" id="A0A7K1L860"/>
<accession>A0A7K1L860</accession>
<gene>
    <name evidence="2" type="ORF">GNZ18_27915</name>
</gene>
<evidence type="ECO:0000256" key="1">
    <source>
        <dbReference type="SAM" id="MobiDB-lite"/>
    </source>
</evidence>
<reference evidence="2 3" key="1">
    <citation type="submission" date="2019-11" db="EMBL/GenBank/DDBJ databases">
        <authorList>
            <person name="Cao P."/>
        </authorList>
    </citation>
    <scope>NUCLEOTIDE SEQUENCE [LARGE SCALE GENOMIC DNA]</scope>
    <source>
        <strain evidence="2 3">NEAU-AAG5</strain>
    </source>
</reference>